<keyword evidence="9" id="KW-0862">Zinc</keyword>
<dbReference type="InterPro" id="IPR013087">
    <property type="entry name" value="Znf_C2H2_type"/>
</dbReference>
<evidence type="ECO:0000313" key="13">
    <source>
        <dbReference type="Proteomes" id="UP000287033"/>
    </source>
</evidence>
<dbReference type="Gene3D" id="3.30.160.60">
    <property type="entry name" value="Classic Zinc Finger"/>
    <property type="match status" value="5"/>
</dbReference>
<comment type="similarity">
    <text evidence="2">Belongs to the krueppel C2H2-type zinc-finger protein family.</text>
</comment>
<dbReference type="PROSITE" id="PS50157">
    <property type="entry name" value="ZINC_FINGER_C2H2_2"/>
    <property type="match status" value="5"/>
</dbReference>
<name>A0A401S2G6_CHIPU</name>
<keyword evidence="3" id="KW-1017">Isopeptide bond</keyword>
<accession>A0A401S2G6</accession>
<keyword evidence="5" id="KW-0805">Transcription regulation</keyword>
<comment type="function">
    <text evidence="1">May be involved in transcriptional regulation.</text>
</comment>
<evidence type="ECO:0000256" key="1">
    <source>
        <dbReference type="ARBA" id="ARBA00003767"/>
    </source>
</evidence>
<feature type="region of interest" description="Disordered" evidence="10">
    <location>
        <begin position="467"/>
        <end position="492"/>
    </location>
</feature>
<dbReference type="GO" id="GO:0003677">
    <property type="term" value="F:DNA binding"/>
    <property type="evidence" value="ECO:0007669"/>
    <property type="project" value="UniProtKB-KW"/>
</dbReference>
<dbReference type="InterPro" id="IPR039330">
    <property type="entry name" value="CAMP"/>
</dbReference>
<feature type="compositionally biased region" description="Polar residues" evidence="10">
    <location>
        <begin position="256"/>
        <end position="269"/>
    </location>
</feature>
<protein>
    <recommendedName>
        <fullName evidence="11">C2H2-type domain-containing protein</fullName>
    </recommendedName>
</protein>
<reference evidence="12 13" key="1">
    <citation type="journal article" date="2018" name="Nat. Ecol. Evol.">
        <title>Shark genomes provide insights into elasmobranch evolution and the origin of vertebrates.</title>
        <authorList>
            <person name="Hara Y"/>
            <person name="Yamaguchi K"/>
            <person name="Onimaru K"/>
            <person name="Kadota M"/>
            <person name="Koyanagi M"/>
            <person name="Keeley SD"/>
            <person name="Tatsumi K"/>
            <person name="Tanaka K"/>
            <person name="Motone F"/>
            <person name="Kageyama Y"/>
            <person name="Nozu R"/>
            <person name="Adachi N"/>
            <person name="Nishimura O"/>
            <person name="Nakagawa R"/>
            <person name="Tanegashima C"/>
            <person name="Kiyatake I"/>
            <person name="Matsumoto R"/>
            <person name="Murakumo K"/>
            <person name="Nishida K"/>
            <person name="Terakita A"/>
            <person name="Kuratani S"/>
            <person name="Sato K"/>
            <person name="Hyodo S Kuraku.S."/>
        </authorList>
    </citation>
    <scope>NUCLEOTIDE SEQUENCE [LARGE SCALE GENOMIC DNA]</scope>
</reference>
<evidence type="ECO:0000256" key="10">
    <source>
        <dbReference type="SAM" id="MobiDB-lite"/>
    </source>
</evidence>
<sequence>MAVQITVIQKKEFANQKEDSATRLSTEEKLETKDQPNSTSECLTCVHCDFKYTDHETLEKHLGSIHPEFSDRTNTVLYQKSAKLFHCHLCFFTNKVYSKVYDHVTTQHPKLNKIEKTFQTKERREGVVSEVGKSVRATKRKLKESKVIKEEKPVKKRRGRRKRTEIASNTTEVQPPPIKPAETSSSTVEVQPVKRRPGRPKRKVEEPKNVDFNCEKCGTKFNTADELNIHNCQKKKKDANAALFEYSDSSGHYPIQQESTRKSSASNNPKEVVVSRTKKRAVLKGPRKRAIQKASVEQTVSNNPKVVPLSNDLEGPSEEKDYAKSLQEHVKYVRGTFYCSFCRFHCKSKSSALYHVVRVHDKPYPYRCTECGRCFVMDKELKRHMSVHTGEAYYKCSKCDFESDYARAFKNHEKQCTSQQKDSCTENVEANKQQNTDQEKKLISSELPSVQPNSSHKEVAQLHENSSLKIQSSDAGKMHSQPNASKSQTSKLQLQEPAECVVAHQDSAPSSTDNVLSCFECGKTFEEQDTFQKHKLLHSVQKPLTCKLTHDDLPTLTDDTEKKHAEQKSFNCDSCNVHYQSKEDLQHHLNIHKPNTQGKTFNCETCSSKFEKQIDLRDHLKIHKQNISKTNQSNVTDNRMLYKCNYCSYSTYLFVNYIGHVRIAHTKNFPIHCSFCGDGFQLPAELKKHTCQQIQGASVISNQGDE</sequence>
<feature type="region of interest" description="Disordered" evidence="10">
    <location>
        <begin position="18"/>
        <end position="39"/>
    </location>
</feature>
<evidence type="ECO:0000256" key="2">
    <source>
        <dbReference type="ARBA" id="ARBA00006991"/>
    </source>
</evidence>
<evidence type="ECO:0000313" key="12">
    <source>
        <dbReference type="EMBL" id="GCC24580.1"/>
    </source>
</evidence>
<keyword evidence="4" id="KW-0832">Ubl conjugation</keyword>
<dbReference type="SMART" id="SM00355">
    <property type="entry name" value="ZnF_C2H2"/>
    <property type="match status" value="11"/>
</dbReference>
<evidence type="ECO:0000256" key="3">
    <source>
        <dbReference type="ARBA" id="ARBA00022499"/>
    </source>
</evidence>
<feature type="domain" description="C2H2-type" evidence="11">
    <location>
        <begin position="642"/>
        <end position="670"/>
    </location>
</feature>
<dbReference type="OMA" id="HVRIAHT"/>
<evidence type="ECO:0000259" key="11">
    <source>
        <dbReference type="PROSITE" id="PS50157"/>
    </source>
</evidence>
<dbReference type="GO" id="GO:0008270">
    <property type="term" value="F:zinc ion binding"/>
    <property type="evidence" value="ECO:0007669"/>
    <property type="project" value="UniProtKB-KW"/>
</dbReference>
<dbReference type="STRING" id="137246.A0A401S2G6"/>
<dbReference type="PANTHER" id="PTHR37354:SF1">
    <property type="entry name" value="CHROMOSOME ALIGNMENT-MAINTAINING PHOSPHOPROTEIN 1"/>
    <property type="match status" value="1"/>
</dbReference>
<dbReference type="FunFam" id="3.30.160.60:FF:000247">
    <property type="entry name" value="Zinc finger protein 236"/>
    <property type="match status" value="1"/>
</dbReference>
<dbReference type="InterPro" id="IPR036236">
    <property type="entry name" value="Znf_C2H2_sf"/>
</dbReference>
<dbReference type="PANTHER" id="PTHR37354">
    <property type="entry name" value="CHROMOSOME ALIGNMENT-MAINTAINING PHOSPHOPROTEIN 1"/>
    <property type="match status" value="1"/>
</dbReference>
<feature type="compositionally biased region" description="Basic residues" evidence="10">
    <location>
        <begin position="193"/>
        <end position="202"/>
    </location>
</feature>
<evidence type="ECO:0000256" key="5">
    <source>
        <dbReference type="ARBA" id="ARBA00023015"/>
    </source>
</evidence>
<feature type="compositionally biased region" description="Basic residues" evidence="10">
    <location>
        <begin position="154"/>
        <end position="163"/>
    </location>
</feature>
<keyword evidence="7" id="KW-0804">Transcription</keyword>
<feature type="domain" description="C2H2-type" evidence="11">
    <location>
        <begin position="366"/>
        <end position="393"/>
    </location>
</feature>
<dbReference type="EMBL" id="BEZZ01000061">
    <property type="protein sequence ID" value="GCC24580.1"/>
    <property type="molecule type" value="Genomic_DNA"/>
</dbReference>
<feature type="domain" description="C2H2-type" evidence="11">
    <location>
        <begin position="570"/>
        <end position="597"/>
    </location>
</feature>
<evidence type="ECO:0000256" key="9">
    <source>
        <dbReference type="PROSITE-ProRule" id="PRU00042"/>
    </source>
</evidence>
<dbReference type="GO" id="GO:0051315">
    <property type="term" value="P:attachment of mitotic spindle microtubules to kinetochore"/>
    <property type="evidence" value="ECO:0007669"/>
    <property type="project" value="InterPro"/>
</dbReference>
<feature type="domain" description="C2H2-type" evidence="11">
    <location>
        <begin position="516"/>
        <end position="543"/>
    </location>
</feature>
<comment type="caution">
    <text evidence="12">The sequence shown here is derived from an EMBL/GenBank/DDBJ whole genome shotgun (WGS) entry which is preliminary data.</text>
</comment>
<dbReference type="Proteomes" id="UP000287033">
    <property type="component" value="Unassembled WGS sequence"/>
</dbReference>
<evidence type="ECO:0000256" key="4">
    <source>
        <dbReference type="ARBA" id="ARBA00022843"/>
    </source>
</evidence>
<proteinExistence type="inferred from homology"/>
<dbReference type="AlphaFoldDB" id="A0A401S2G6"/>
<keyword evidence="13" id="KW-1185">Reference proteome</keyword>
<evidence type="ECO:0000256" key="7">
    <source>
        <dbReference type="ARBA" id="ARBA00023163"/>
    </source>
</evidence>
<evidence type="ECO:0000256" key="6">
    <source>
        <dbReference type="ARBA" id="ARBA00023125"/>
    </source>
</evidence>
<dbReference type="Pfam" id="PF00096">
    <property type="entry name" value="zf-C2H2"/>
    <property type="match status" value="2"/>
</dbReference>
<dbReference type="OrthoDB" id="8016097at2759"/>
<organism evidence="12 13">
    <name type="scientific">Chiloscyllium punctatum</name>
    <name type="common">Brownbanded bambooshark</name>
    <name type="synonym">Hemiscyllium punctatum</name>
    <dbReference type="NCBI Taxonomy" id="137246"/>
    <lineage>
        <taxon>Eukaryota</taxon>
        <taxon>Metazoa</taxon>
        <taxon>Chordata</taxon>
        <taxon>Craniata</taxon>
        <taxon>Vertebrata</taxon>
        <taxon>Chondrichthyes</taxon>
        <taxon>Elasmobranchii</taxon>
        <taxon>Galeomorphii</taxon>
        <taxon>Galeoidea</taxon>
        <taxon>Orectolobiformes</taxon>
        <taxon>Hemiscylliidae</taxon>
        <taxon>Chiloscyllium</taxon>
    </lineage>
</organism>
<feature type="domain" description="C2H2-type" evidence="11">
    <location>
        <begin position="601"/>
        <end position="623"/>
    </location>
</feature>
<keyword evidence="9" id="KW-0479">Metal-binding</keyword>
<gene>
    <name evidence="12" type="ORF">chiPu_0002982</name>
</gene>
<keyword evidence="9" id="KW-0863">Zinc-finger</keyword>
<dbReference type="SUPFAM" id="SSF57667">
    <property type="entry name" value="beta-beta-alpha zinc fingers"/>
    <property type="match status" value="4"/>
</dbReference>
<evidence type="ECO:0000256" key="8">
    <source>
        <dbReference type="ARBA" id="ARBA00023242"/>
    </source>
</evidence>
<keyword evidence="6" id="KW-0238">DNA-binding</keyword>
<feature type="compositionally biased region" description="Basic and acidic residues" evidence="10">
    <location>
        <begin position="18"/>
        <end position="34"/>
    </location>
</feature>
<dbReference type="PROSITE" id="PS00028">
    <property type="entry name" value="ZINC_FINGER_C2H2_1"/>
    <property type="match status" value="5"/>
</dbReference>
<feature type="region of interest" description="Disordered" evidence="10">
    <location>
        <begin position="251"/>
        <end position="278"/>
    </location>
</feature>
<feature type="region of interest" description="Disordered" evidence="10">
    <location>
        <begin position="146"/>
        <end position="204"/>
    </location>
</feature>
<keyword evidence="8" id="KW-0539">Nucleus</keyword>